<protein>
    <submittedName>
        <fullName evidence="1">Uncharacterized protein</fullName>
    </submittedName>
</protein>
<gene>
    <name evidence="1" type="ORF">MAR_021080</name>
</gene>
<proteinExistence type="predicted"/>
<organism evidence="1 2">
    <name type="scientific">Mya arenaria</name>
    <name type="common">Soft-shell clam</name>
    <dbReference type="NCBI Taxonomy" id="6604"/>
    <lineage>
        <taxon>Eukaryota</taxon>
        <taxon>Metazoa</taxon>
        <taxon>Spiralia</taxon>
        <taxon>Lophotrochozoa</taxon>
        <taxon>Mollusca</taxon>
        <taxon>Bivalvia</taxon>
        <taxon>Autobranchia</taxon>
        <taxon>Heteroconchia</taxon>
        <taxon>Euheterodonta</taxon>
        <taxon>Imparidentia</taxon>
        <taxon>Neoheterodontei</taxon>
        <taxon>Myida</taxon>
        <taxon>Myoidea</taxon>
        <taxon>Myidae</taxon>
        <taxon>Mya</taxon>
    </lineage>
</organism>
<accession>A0ABY7EEW8</accession>
<reference evidence="1" key="1">
    <citation type="submission" date="2022-11" db="EMBL/GenBank/DDBJ databases">
        <title>Centuries of genome instability and evolution in soft-shell clam transmissible cancer (bioRxiv).</title>
        <authorList>
            <person name="Hart S.F.M."/>
            <person name="Yonemitsu M.A."/>
            <person name="Giersch R.M."/>
            <person name="Beal B.F."/>
            <person name="Arriagada G."/>
            <person name="Davis B.W."/>
            <person name="Ostrander E.A."/>
            <person name="Goff S.P."/>
            <person name="Metzger M.J."/>
        </authorList>
    </citation>
    <scope>NUCLEOTIDE SEQUENCE</scope>
    <source>
        <strain evidence="1">MELC-2E11</strain>
        <tissue evidence="1">Siphon/mantle</tissue>
    </source>
</reference>
<keyword evidence="2" id="KW-1185">Reference proteome</keyword>
<name>A0ABY7EEW8_MYAAR</name>
<feature type="non-terminal residue" evidence="1">
    <location>
        <position position="1"/>
    </location>
</feature>
<sequence>IRLFGDGLVDKSGVSWIRLFGDGWANKSEVSWIRSEVWIRLFGDGWADKLRASWIRLFGVGWADKSEVWIRLFGDGLADKSGVNLIRLFGDGRAGGRLLAGIAVRMDLLNGQFSAKIGQLVVVKLRMLFLHVSVQKRYTGKRRTDVMNNISVVGTNLLKDTIVICHASLRLHETVVLNLPSAEILLSTTCDSKVSHASVYK</sequence>
<evidence type="ECO:0000313" key="1">
    <source>
        <dbReference type="EMBL" id="WAR05711.1"/>
    </source>
</evidence>
<dbReference type="Proteomes" id="UP001164746">
    <property type="component" value="Chromosome 5"/>
</dbReference>
<dbReference type="EMBL" id="CP111016">
    <property type="protein sequence ID" value="WAR05711.1"/>
    <property type="molecule type" value="Genomic_DNA"/>
</dbReference>
<evidence type="ECO:0000313" key="2">
    <source>
        <dbReference type="Proteomes" id="UP001164746"/>
    </source>
</evidence>